<proteinExistence type="predicted"/>
<dbReference type="Gramene" id="KCW89255">
    <property type="protein sequence ID" value="KCW89255"/>
    <property type="gene ID" value="EUGRSUZ_A01552"/>
</dbReference>
<gene>
    <name evidence="1" type="ORF">EUGRSUZ_A01552</name>
</gene>
<accession>A0A059DG77</accession>
<reference evidence="1" key="1">
    <citation type="submission" date="2013-07" db="EMBL/GenBank/DDBJ databases">
        <title>The genome of Eucalyptus grandis.</title>
        <authorList>
            <person name="Schmutz J."/>
            <person name="Hayes R."/>
            <person name="Myburg A."/>
            <person name="Tuskan G."/>
            <person name="Grattapaglia D."/>
            <person name="Rokhsar D.S."/>
        </authorList>
    </citation>
    <scope>NUCLEOTIDE SEQUENCE</scope>
    <source>
        <tissue evidence="1">Leaf extractions</tissue>
    </source>
</reference>
<dbReference type="AlphaFoldDB" id="A0A059DG77"/>
<dbReference type="EMBL" id="KK198753">
    <property type="protein sequence ID" value="KCW89255.1"/>
    <property type="molecule type" value="Genomic_DNA"/>
</dbReference>
<name>A0A059DG77_EUCGR</name>
<dbReference type="InParanoid" id="A0A059DG77"/>
<sequence>MDAVRDDKHLPVARFARELVGVWCLLLSLTFTGNRLPSLLRRVWSCYMLTGLLAICTDITYRDCKSQWQHNMLVALFLMSKSIVCS</sequence>
<protein>
    <submittedName>
        <fullName evidence="1">Uncharacterized protein</fullName>
    </submittedName>
</protein>
<evidence type="ECO:0000313" key="1">
    <source>
        <dbReference type="EMBL" id="KCW89255.1"/>
    </source>
</evidence>
<organism evidence="1">
    <name type="scientific">Eucalyptus grandis</name>
    <name type="common">Flooded gum</name>
    <dbReference type="NCBI Taxonomy" id="71139"/>
    <lineage>
        <taxon>Eukaryota</taxon>
        <taxon>Viridiplantae</taxon>
        <taxon>Streptophyta</taxon>
        <taxon>Embryophyta</taxon>
        <taxon>Tracheophyta</taxon>
        <taxon>Spermatophyta</taxon>
        <taxon>Magnoliopsida</taxon>
        <taxon>eudicotyledons</taxon>
        <taxon>Gunneridae</taxon>
        <taxon>Pentapetalae</taxon>
        <taxon>rosids</taxon>
        <taxon>malvids</taxon>
        <taxon>Myrtales</taxon>
        <taxon>Myrtaceae</taxon>
        <taxon>Myrtoideae</taxon>
        <taxon>Eucalypteae</taxon>
        <taxon>Eucalyptus</taxon>
    </lineage>
</organism>